<feature type="transmembrane region" description="Helical" evidence="1">
    <location>
        <begin position="51"/>
        <end position="71"/>
    </location>
</feature>
<dbReference type="AlphaFoldDB" id="A0A1Y1QGG3"/>
<dbReference type="Pfam" id="PF13937">
    <property type="entry name" value="DUF4212"/>
    <property type="match status" value="1"/>
</dbReference>
<evidence type="ECO:0000256" key="1">
    <source>
        <dbReference type="SAM" id="Phobius"/>
    </source>
</evidence>
<feature type="domain" description="Sodium symporter small subunit" evidence="2">
    <location>
        <begin position="6"/>
        <end position="83"/>
    </location>
</feature>
<accession>A0A1Y1QGG3</accession>
<proteinExistence type="predicted"/>
<keyword evidence="1" id="KW-0812">Transmembrane</keyword>
<name>A0A1Y1QGG3_9GAMM</name>
<dbReference type="STRING" id="1123401.GCA_000621325_01281"/>
<evidence type="ECO:0000313" key="4">
    <source>
        <dbReference type="Proteomes" id="UP000192491"/>
    </source>
</evidence>
<keyword evidence="1" id="KW-0472">Membrane</keyword>
<keyword evidence="1" id="KW-1133">Transmembrane helix</keyword>
<dbReference type="NCBIfam" id="TIGR03647">
    <property type="entry name" value="Na_symport_sm"/>
    <property type="match status" value="1"/>
</dbReference>
<feature type="transmembrane region" description="Helical" evidence="1">
    <location>
        <begin position="12"/>
        <end position="36"/>
    </location>
</feature>
<dbReference type="Proteomes" id="UP000192491">
    <property type="component" value="Unassembled WGS sequence"/>
</dbReference>
<evidence type="ECO:0000259" key="2">
    <source>
        <dbReference type="Pfam" id="PF13937"/>
    </source>
</evidence>
<sequence length="84" mass="9727">MLSQDAKAYWAANLRLLTLCLVIWFVVSFGFGILLVEPLNAIKLGGYKLGFWFAQQGSIYIFVGLIFFYAWRMGQIDRQFDVHE</sequence>
<comment type="caution">
    <text evidence="3">The sequence shown here is derived from an EMBL/GenBank/DDBJ whole genome shotgun (WGS) entry which is preliminary data.</text>
</comment>
<dbReference type="InterPro" id="IPR019886">
    <property type="entry name" value="Na_symporter_ssu"/>
</dbReference>
<gene>
    <name evidence="3" type="ORF">BWK73_35545</name>
</gene>
<evidence type="ECO:0000313" key="3">
    <source>
        <dbReference type="EMBL" id="OQX04682.1"/>
    </source>
</evidence>
<dbReference type="EMBL" id="MTEJ01000325">
    <property type="protein sequence ID" value="OQX04682.1"/>
    <property type="molecule type" value="Genomic_DNA"/>
</dbReference>
<reference evidence="3 4" key="1">
    <citation type="submission" date="2017-01" db="EMBL/GenBank/DDBJ databases">
        <title>Novel large sulfur bacteria in the metagenomes of groundwater-fed chemosynthetic microbial mats in the Lake Huron basin.</title>
        <authorList>
            <person name="Sharrar A.M."/>
            <person name="Flood B.E."/>
            <person name="Bailey J.V."/>
            <person name="Jones D.S."/>
            <person name="Biddanda B."/>
            <person name="Ruberg S.A."/>
            <person name="Marcus D.N."/>
            <person name="Dick G.J."/>
        </authorList>
    </citation>
    <scope>NUCLEOTIDE SEQUENCE [LARGE SCALE GENOMIC DNA]</scope>
    <source>
        <strain evidence="3">A8</strain>
    </source>
</reference>
<organism evidence="3 4">
    <name type="scientific">Thiothrix lacustris</name>
    <dbReference type="NCBI Taxonomy" id="525917"/>
    <lineage>
        <taxon>Bacteria</taxon>
        <taxon>Pseudomonadati</taxon>
        <taxon>Pseudomonadota</taxon>
        <taxon>Gammaproteobacteria</taxon>
        <taxon>Thiotrichales</taxon>
        <taxon>Thiotrichaceae</taxon>
        <taxon>Thiothrix</taxon>
    </lineage>
</organism>
<protein>
    <recommendedName>
        <fullName evidence="2">Sodium symporter small subunit domain-containing protein</fullName>
    </recommendedName>
</protein>